<protein>
    <recommendedName>
        <fullName evidence="4">Tautomerase</fullName>
        <ecNumber evidence="4">5.3.2.-</ecNumber>
    </recommendedName>
</protein>
<dbReference type="RefSeq" id="WP_093003523.1">
    <property type="nucleotide sequence ID" value="NZ_FNZZ01000001.1"/>
</dbReference>
<dbReference type="PANTHER" id="PTHR35530:SF1">
    <property type="entry name" value="2-HYDROXYMUCONATE TAUTOMERASE"/>
    <property type="match status" value="1"/>
</dbReference>
<dbReference type="OrthoDB" id="3395834at2"/>
<dbReference type="Gene3D" id="3.30.429.10">
    <property type="entry name" value="Macrophage Migration Inhibitory Factor"/>
    <property type="match status" value="1"/>
</dbReference>
<feature type="domain" description="4-oxalocrotonate tautomerase-like" evidence="6">
    <location>
        <begin position="2"/>
        <end position="61"/>
    </location>
</feature>
<feature type="active site" description="Proton acceptor; via imino nitrogen" evidence="3">
    <location>
        <position position="2"/>
    </location>
</feature>
<dbReference type="PANTHER" id="PTHR35530">
    <property type="entry name" value="TAUTOMERASE-RELATED"/>
    <property type="match status" value="1"/>
</dbReference>
<dbReference type="EMBL" id="FNZZ01000001">
    <property type="protein sequence ID" value="SEK65647.1"/>
    <property type="molecule type" value="Genomic_DNA"/>
</dbReference>
<evidence type="ECO:0000256" key="3">
    <source>
        <dbReference type="PIRSR" id="PIRSR618191-1"/>
    </source>
</evidence>
<keyword evidence="8" id="KW-1185">Reference proteome</keyword>
<sequence>MPFVLIRLAGSATRDQKAGIVADVTSSLVTRLGKNPAAVQVVIEEVSTENYGAGGQLIADRDSPAQPLIAKGDAHAEPRP</sequence>
<dbReference type="AlphaFoldDB" id="A0A1H7IVC3"/>
<dbReference type="EC" id="5.3.2.-" evidence="4"/>
<evidence type="ECO:0000313" key="8">
    <source>
        <dbReference type="Proteomes" id="UP000199214"/>
    </source>
</evidence>
<comment type="similarity">
    <text evidence="1 4">Belongs to the 4-oxalocrotonate tautomerase family.</text>
</comment>
<gene>
    <name evidence="7" type="ORF">SAMN05216382_0864</name>
</gene>
<dbReference type="InterPro" id="IPR018191">
    <property type="entry name" value="4-OT"/>
</dbReference>
<dbReference type="SUPFAM" id="SSF55331">
    <property type="entry name" value="Tautomerase/MIF"/>
    <property type="match status" value="1"/>
</dbReference>
<evidence type="ECO:0000259" key="6">
    <source>
        <dbReference type="Pfam" id="PF01361"/>
    </source>
</evidence>
<dbReference type="STRING" id="1855283.SAMN05216382_0864"/>
<dbReference type="InterPro" id="IPR004370">
    <property type="entry name" value="4-OT-like_dom"/>
</dbReference>
<evidence type="ECO:0000256" key="4">
    <source>
        <dbReference type="RuleBase" id="RU362032"/>
    </source>
</evidence>
<evidence type="ECO:0000313" key="7">
    <source>
        <dbReference type="EMBL" id="SEK65647.1"/>
    </source>
</evidence>
<name>A0A1H7IVC3_9SPHN</name>
<dbReference type="Proteomes" id="UP000199214">
    <property type="component" value="Unassembled WGS sequence"/>
</dbReference>
<dbReference type="InterPro" id="IPR014347">
    <property type="entry name" value="Tautomerase/MIF_sf"/>
</dbReference>
<reference evidence="8" key="1">
    <citation type="submission" date="2016-10" db="EMBL/GenBank/DDBJ databases">
        <authorList>
            <person name="Varghese N."/>
            <person name="Submissions S."/>
        </authorList>
    </citation>
    <scope>NUCLEOTIDE SEQUENCE [LARGE SCALE GENOMIC DNA]</scope>
    <source>
        <strain evidence="8">JS21-1</strain>
    </source>
</reference>
<organism evidence="7 8">
    <name type="scientific">Sphingomonas palmae</name>
    <dbReference type="NCBI Taxonomy" id="1855283"/>
    <lineage>
        <taxon>Bacteria</taxon>
        <taxon>Pseudomonadati</taxon>
        <taxon>Pseudomonadota</taxon>
        <taxon>Alphaproteobacteria</taxon>
        <taxon>Sphingomonadales</taxon>
        <taxon>Sphingomonadaceae</taxon>
        <taxon>Sphingomonas</taxon>
    </lineage>
</organism>
<dbReference type="NCBIfam" id="TIGR00013">
    <property type="entry name" value="taut"/>
    <property type="match status" value="1"/>
</dbReference>
<dbReference type="GO" id="GO:0016853">
    <property type="term" value="F:isomerase activity"/>
    <property type="evidence" value="ECO:0007669"/>
    <property type="project" value="UniProtKB-UniRule"/>
</dbReference>
<dbReference type="Pfam" id="PF01361">
    <property type="entry name" value="Tautomerase"/>
    <property type="match status" value="1"/>
</dbReference>
<keyword evidence="2 4" id="KW-0413">Isomerase</keyword>
<evidence type="ECO:0000256" key="5">
    <source>
        <dbReference type="SAM" id="MobiDB-lite"/>
    </source>
</evidence>
<proteinExistence type="inferred from homology"/>
<accession>A0A1H7IVC3</accession>
<evidence type="ECO:0000256" key="2">
    <source>
        <dbReference type="ARBA" id="ARBA00023235"/>
    </source>
</evidence>
<feature type="region of interest" description="Disordered" evidence="5">
    <location>
        <begin position="54"/>
        <end position="80"/>
    </location>
</feature>
<evidence type="ECO:0000256" key="1">
    <source>
        <dbReference type="ARBA" id="ARBA00006723"/>
    </source>
</evidence>